<proteinExistence type="predicted"/>
<dbReference type="GO" id="GO:1902201">
    <property type="term" value="P:negative regulation of bacterial-type flagellum-dependent cell motility"/>
    <property type="evidence" value="ECO:0007669"/>
    <property type="project" value="TreeGrafter"/>
</dbReference>
<dbReference type="PANTHER" id="PTHR45138">
    <property type="entry name" value="REGULATORY COMPONENTS OF SENSORY TRANSDUCTION SYSTEM"/>
    <property type="match status" value="1"/>
</dbReference>
<feature type="domain" description="GGDEF" evidence="6">
    <location>
        <begin position="360"/>
        <end position="490"/>
    </location>
</feature>
<feature type="domain" description="PAS" evidence="4">
    <location>
        <begin position="211"/>
        <end position="265"/>
    </location>
</feature>
<dbReference type="InterPro" id="IPR000014">
    <property type="entry name" value="PAS"/>
</dbReference>
<evidence type="ECO:0000256" key="3">
    <source>
        <dbReference type="ARBA" id="ARBA00034247"/>
    </source>
</evidence>
<dbReference type="InterPro" id="IPR000160">
    <property type="entry name" value="GGDEF_dom"/>
</dbReference>
<evidence type="ECO:0000259" key="6">
    <source>
        <dbReference type="PROSITE" id="PS50887"/>
    </source>
</evidence>
<sequence length="491" mass="54675">MNDDSPQGDEESDATTGLPQHWLFDLHRLTVDHFDDADAFAEGCLEAGRQLLGLNTAAIGRVENGAYTLLHIRVEYPEQFTLERHPLAGTCCEAVARSHATVCLPCGDDPPSQPLRHPAYPQAISLAAFIGTPIIVRGTLYAILSFSSETSPENEFGATQAMLVEFMASLLGRFMERGLLDRERETALRHMDERQALLEVGFHHGLVGRAVVDVDNSRITDVNPALCRMLGYPHNELLDNPFERFTHPEDRGLTAPEIRKLVRGNCDAFEMEKRYVHHDGHTVHAHVGIAVLRDAAGHARYLIGDLLDVTEHKNSERALREAMLDLTHLSVTDALTGLHNRRSLDEVLKKEIARARRSHTPLSLLLLDIDHFKRYNDAHGHPAGDQALRQSARLILEAIRTTDLATRYGGEEFAIVLPDTPATQAAVLAERCRRAFLDEPWDFDDPLTASFGVAALGDRMQSPDELIQRADEALYEAKAQGRNRVITARLD</sequence>
<dbReference type="SUPFAM" id="SSF55785">
    <property type="entry name" value="PYP-like sensor domain (PAS domain)"/>
    <property type="match status" value="1"/>
</dbReference>
<evidence type="ECO:0000259" key="4">
    <source>
        <dbReference type="PROSITE" id="PS50112"/>
    </source>
</evidence>
<evidence type="ECO:0000256" key="2">
    <source>
        <dbReference type="ARBA" id="ARBA00012528"/>
    </source>
</evidence>
<dbReference type="PROSITE" id="PS50113">
    <property type="entry name" value="PAC"/>
    <property type="match status" value="1"/>
</dbReference>
<dbReference type="CDD" id="cd01949">
    <property type="entry name" value="GGDEF"/>
    <property type="match status" value="1"/>
</dbReference>
<evidence type="ECO:0000313" key="7">
    <source>
        <dbReference type="EMBL" id="AOV16154.1"/>
    </source>
</evidence>
<dbReference type="Pfam" id="PF08447">
    <property type="entry name" value="PAS_3"/>
    <property type="match status" value="1"/>
</dbReference>
<feature type="domain" description="PAC" evidence="5">
    <location>
        <begin position="269"/>
        <end position="321"/>
    </location>
</feature>
<dbReference type="Gene3D" id="3.30.70.270">
    <property type="match status" value="1"/>
</dbReference>
<dbReference type="GO" id="GO:0052621">
    <property type="term" value="F:diguanylate cyclase activity"/>
    <property type="evidence" value="ECO:0007669"/>
    <property type="project" value="UniProtKB-EC"/>
</dbReference>
<keyword evidence="8" id="KW-1185">Reference proteome</keyword>
<dbReference type="SMART" id="SM00091">
    <property type="entry name" value="PAS"/>
    <property type="match status" value="1"/>
</dbReference>
<accession>A0A1D8K5C9</accession>
<dbReference type="Pfam" id="PF00990">
    <property type="entry name" value="GGDEF"/>
    <property type="match status" value="1"/>
</dbReference>
<dbReference type="PANTHER" id="PTHR45138:SF9">
    <property type="entry name" value="DIGUANYLATE CYCLASE DGCM-RELATED"/>
    <property type="match status" value="1"/>
</dbReference>
<dbReference type="KEGG" id="aaeo:BJI67_02900"/>
<dbReference type="AlphaFoldDB" id="A0A1D8K5C9"/>
<dbReference type="InterPro" id="IPR029787">
    <property type="entry name" value="Nucleotide_cyclase"/>
</dbReference>
<dbReference type="InterPro" id="IPR013655">
    <property type="entry name" value="PAS_fold_3"/>
</dbReference>
<dbReference type="CDD" id="cd00130">
    <property type="entry name" value="PAS"/>
    <property type="match status" value="1"/>
</dbReference>
<evidence type="ECO:0000256" key="1">
    <source>
        <dbReference type="ARBA" id="ARBA00001946"/>
    </source>
</evidence>
<name>A0A1D8K5C9_9GAMM</name>
<comment type="catalytic activity">
    <reaction evidence="3">
        <text>2 GTP = 3',3'-c-di-GMP + 2 diphosphate</text>
        <dbReference type="Rhea" id="RHEA:24898"/>
        <dbReference type="ChEBI" id="CHEBI:33019"/>
        <dbReference type="ChEBI" id="CHEBI:37565"/>
        <dbReference type="ChEBI" id="CHEBI:58805"/>
        <dbReference type="EC" id="2.7.7.65"/>
    </reaction>
</comment>
<dbReference type="InterPro" id="IPR000700">
    <property type="entry name" value="PAS-assoc_C"/>
</dbReference>
<dbReference type="EC" id="2.7.7.65" evidence="2"/>
<dbReference type="PROSITE" id="PS50887">
    <property type="entry name" value="GGDEF"/>
    <property type="match status" value="1"/>
</dbReference>
<evidence type="ECO:0000313" key="8">
    <source>
        <dbReference type="Proteomes" id="UP000095342"/>
    </source>
</evidence>
<comment type="cofactor">
    <cofactor evidence="1">
        <name>Mg(2+)</name>
        <dbReference type="ChEBI" id="CHEBI:18420"/>
    </cofactor>
</comment>
<dbReference type="InterPro" id="IPR035965">
    <property type="entry name" value="PAS-like_dom_sf"/>
</dbReference>
<dbReference type="GO" id="GO:0043709">
    <property type="term" value="P:cell adhesion involved in single-species biofilm formation"/>
    <property type="evidence" value="ECO:0007669"/>
    <property type="project" value="TreeGrafter"/>
</dbReference>
<organism evidence="7 8">
    <name type="scientific">Acidihalobacter aeolianus</name>
    <dbReference type="NCBI Taxonomy" id="2792603"/>
    <lineage>
        <taxon>Bacteria</taxon>
        <taxon>Pseudomonadati</taxon>
        <taxon>Pseudomonadota</taxon>
        <taxon>Gammaproteobacteria</taxon>
        <taxon>Chromatiales</taxon>
        <taxon>Ectothiorhodospiraceae</taxon>
        <taxon>Acidihalobacter</taxon>
    </lineage>
</organism>
<dbReference type="SMART" id="SM00267">
    <property type="entry name" value="GGDEF"/>
    <property type="match status" value="1"/>
</dbReference>
<dbReference type="InterPro" id="IPR050469">
    <property type="entry name" value="Diguanylate_Cyclase"/>
</dbReference>
<dbReference type="Proteomes" id="UP000095342">
    <property type="component" value="Chromosome"/>
</dbReference>
<dbReference type="InterPro" id="IPR001610">
    <property type="entry name" value="PAC"/>
</dbReference>
<dbReference type="NCBIfam" id="TIGR00254">
    <property type="entry name" value="GGDEF"/>
    <property type="match status" value="1"/>
</dbReference>
<dbReference type="SUPFAM" id="SSF55073">
    <property type="entry name" value="Nucleotide cyclase"/>
    <property type="match status" value="1"/>
</dbReference>
<gene>
    <name evidence="7" type="ORF">BJI67_02900</name>
</gene>
<reference evidence="7 8" key="1">
    <citation type="submission" date="2016-09" db="EMBL/GenBank/DDBJ databases">
        <title>Acidihalobacter prosperus V6 (DSM14174).</title>
        <authorList>
            <person name="Khaleque H.N."/>
            <person name="Ramsay J.P."/>
            <person name="Murphy R.J.T."/>
            <person name="Kaksonen A.H."/>
            <person name="Boxall N.J."/>
            <person name="Watkin E.L.J."/>
        </authorList>
    </citation>
    <scope>NUCLEOTIDE SEQUENCE [LARGE SCALE GENOMIC DNA]</scope>
    <source>
        <strain evidence="7 8">V6</strain>
    </source>
</reference>
<dbReference type="Pfam" id="PF13185">
    <property type="entry name" value="GAF_2"/>
    <property type="match status" value="1"/>
</dbReference>
<dbReference type="RefSeq" id="WP_070071750.1">
    <property type="nucleotide sequence ID" value="NZ_CP017448.1"/>
</dbReference>
<dbReference type="GO" id="GO:0005886">
    <property type="term" value="C:plasma membrane"/>
    <property type="evidence" value="ECO:0007669"/>
    <property type="project" value="TreeGrafter"/>
</dbReference>
<dbReference type="PROSITE" id="PS50112">
    <property type="entry name" value="PAS"/>
    <property type="match status" value="1"/>
</dbReference>
<dbReference type="InterPro" id="IPR003018">
    <property type="entry name" value="GAF"/>
</dbReference>
<evidence type="ECO:0000259" key="5">
    <source>
        <dbReference type="PROSITE" id="PS50113"/>
    </source>
</evidence>
<dbReference type="NCBIfam" id="TIGR00229">
    <property type="entry name" value="sensory_box"/>
    <property type="match status" value="1"/>
</dbReference>
<dbReference type="Gene3D" id="3.30.450.40">
    <property type="match status" value="1"/>
</dbReference>
<dbReference type="FunFam" id="3.30.70.270:FF:000001">
    <property type="entry name" value="Diguanylate cyclase domain protein"/>
    <property type="match status" value="1"/>
</dbReference>
<dbReference type="InterPro" id="IPR043128">
    <property type="entry name" value="Rev_trsase/Diguanyl_cyclase"/>
</dbReference>
<dbReference type="SUPFAM" id="SSF55781">
    <property type="entry name" value="GAF domain-like"/>
    <property type="match status" value="1"/>
</dbReference>
<protein>
    <recommendedName>
        <fullName evidence="2">diguanylate cyclase</fullName>
        <ecNumber evidence="2">2.7.7.65</ecNumber>
    </recommendedName>
</protein>
<dbReference type="SMART" id="SM00086">
    <property type="entry name" value="PAC"/>
    <property type="match status" value="1"/>
</dbReference>
<dbReference type="Gene3D" id="3.30.450.20">
    <property type="entry name" value="PAS domain"/>
    <property type="match status" value="1"/>
</dbReference>
<dbReference type="EMBL" id="CP017448">
    <property type="protein sequence ID" value="AOV16154.1"/>
    <property type="molecule type" value="Genomic_DNA"/>
</dbReference>
<dbReference type="InterPro" id="IPR029016">
    <property type="entry name" value="GAF-like_dom_sf"/>
</dbReference>